<protein>
    <submittedName>
        <fullName evidence="1">Uncharacterized protein</fullName>
    </submittedName>
</protein>
<gene>
    <name evidence="1" type="ORF">MENTE1834_LOCUS30348</name>
</gene>
<sequence>MYLFSLAGATFLILLHIHKLKSLFSIQNFIIVFIYFRFFLPNKFRTTFIYFHFFFN</sequence>
<evidence type="ECO:0000313" key="1">
    <source>
        <dbReference type="EMBL" id="CAK5083038.1"/>
    </source>
</evidence>
<proteinExistence type="predicted"/>
<reference evidence="1" key="1">
    <citation type="submission" date="2023-11" db="EMBL/GenBank/DDBJ databases">
        <authorList>
            <person name="Poullet M."/>
        </authorList>
    </citation>
    <scope>NUCLEOTIDE SEQUENCE</scope>
    <source>
        <strain evidence="1">E1834</strain>
    </source>
</reference>
<organism evidence="1 2">
    <name type="scientific">Meloidogyne enterolobii</name>
    <name type="common">Root-knot nematode worm</name>
    <name type="synonym">Meloidogyne mayaguensis</name>
    <dbReference type="NCBI Taxonomy" id="390850"/>
    <lineage>
        <taxon>Eukaryota</taxon>
        <taxon>Metazoa</taxon>
        <taxon>Ecdysozoa</taxon>
        <taxon>Nematoda</taxon>
        <taxon>Chromadorea</taxon>
        <taxon>Rhabditida</taxon>
        <taxon>Tylenchina</taxon>
        <taxon>Tylenchomorpha</taxon>
        <taxon>Tylenchoidea</taxon>
        <taxon>Meloidogynidae</taxon>
        <taxon>Meloidogyninae</taxon>
        <taxon>Meloidogyne</taxon>
    </lineage>
</organism>
<dbReference type="Proteomes" id="UP001497535">
    <property type="component" value="Unassembled WGS sequence"/>
</dbReference>
<evidence type="ECO:0000313" key="2">
    <source>
        <dbReference type="Proteomes" id="UP001497535"/>
    </source>
</evidence>
<accession>A0ACB0ZVX7</accession>
<dbReference type="EMBL" id="CAVMJV010000049">
    <property type="protein sequence ID" value="CAK5083038.1"/>
    <property type="molecule type" value="Genomic_DNA"/>
</dbReference>
<comment type="caution">
    <text evidence="1">The sequence shown here is derived from an EMBL/GenBank/DDBJ whole genome shotgun (WGS) entry which is preliminary data.</text>
</comment>
<name>A0ACB0ZVX7_MELEN</name>
<keyword evidence="2" id="KW-1185">Reference proteome</keyword>